<accession>A0ABX0SJS3</accession>
<sequence length="71" mass="8236">MTSQPWADAVRELRVHVEEIADMLGPLDACKPIEIYATQPDLGIYRAQGWRCERFDTCPECLAKEERWLIT</sequence>
<reference evidence="1 2" key="1">
    <citation type="submission" date="2020-02" db="EMBL/GenBank/DDBJ databases">
        <title>Sequencing the genomes of 1000 actinobacteria strains.</title>
        <authorList>
            <person name="Klenk H.-P."/>
        </authorList>
    </citation>
    <scope>NUCLEOTIDE SEQUENCE [LARGE SCALE GENOMIC DNA]</scope>
    <source>
        <strain evidence="1 2">DSM 19609</strain>
    </source>
</reference>
<evidence type="ECO:0000313" key="2">
    <source>
        <dbReference type="Proteomes" id="UP000749311"/>
    </source>
</evidence>
<gene>
    <name evidence="1" type="ORF">FB473_001930</name>
</gene>
<proteinExistence type="predicted"/>
<comment type="caution">
    <text evidence="1">The sequence shown here is derived from an EMBL/GenBank/DDBJ whole genome shotgun (WGS) entry which is preliminary data.</text>
</comment>
<keyword evidence="2" id="KW-1185">Reference proteome</keyword>
<organism evidence="1 2">
    <name type="scientific">Brooklawnia cerclae</name>
    <dbReference type="NCBI Taxonomy" id="349934"/>
    <lineage>
        <taxon>Bacteria</taxon>
        <taxon>Bacillati</taxon>
        <taxon>Actinomycetota</taxon>
        <taxon>Actinomycetes</taxon>
        <taxon>Propionibacteriales</taxon>
        <taxon>Propionibacteriaceae</taxon>
        <taxon>Brooklawnia</taxon>
    </lineage>
</organism>
<evidence type="ECO:0000313" key="1">
    <source>
        <dbReference type="EMBL" id="NIH57285.1"/>
    </source>
</evidence>
<dbReference type="Proteomes" id="UP000749311">
    <property type="component" value="Unassembled WGS sequence"/>
</dbReference>
<dbReference type="EMBL" id="JAAMOZ010000001">
    <property type="protein sequence ID" value="NIH57285.1"/>
    <property type="molecule type" value="Genomic_DNA"/>
</dbReference>
<protein>
    <submittedName>
        <fullName evidence="1">Uncharacterized protein</fullName>
    </submittedName>
</protein>
<name>A0ABX0SJS3_9ACTN</name>
<dbReference type="RefSeq" id="WP_167166852.1">
    <property type="nucleotide sequence ID" value="NZ_BAAAOO010000008.1"/>
</dbReference>